<comment type="caution">
    <text evidence="4">The sequence shown here is derived from an EMBL/GenBank/DDBJ whole genome shotgun (WGS) entry which is preliminary data.</text>
</comment>
<accession>A0AA39KNN8</accession>
<dbReference type="InterPro" id="IPR002110">
    <property type="entry name" value="Ankyrin_rpt"/>
</dbReference>
<evidence type="ECO:0000313" key="5">
    <source>
        <dbReference type="Proteomes" id="UP001168972"/>
    </source>
</evidence>
<dbReference type="EMBL" id="JAQQBR010001831">
    <property type="protein sequence ID" value="KAK0167966.1"/>
    <property type="molecule type" value="Genomic_DNA"/>
</dbReference>
<evidence type="ECO:0000313" key="4">
    <source>
        <dbReference type="EMBL" id="KAK0167966.1"/>
    </source>
</evidence>
<evidence type="ECO:0000256" key="2">
    <source>
        <dbReference type="ARBA" id="ARBA00023043"/>
    </source>
</evidence>
<evidence type="ECO:0008006" key="6">
    <source>
        <dbReference type="Google" id="ProtNLM"/>
    </source>
</evidence>
<evidence type="ECO:0000256" key="3">
    <source>
        <dbReference type="PROSITE-ProRule" id="PRU00023"/>
    </source>
</evidence>
<dbReference type="SMART" id="SM00248">
    <property type="entry name" value="ANK"/>
    <property type="match status" value="4"/>
</dbReference>
<evidence type="ECO:0000256" key="1">
    <source>
        <dbReference type="ARBA" id="ARBA00022737"/>
    </source>
</evidence>
<dbReference type="Pfam" id="PF12796">
    <property type="entry name" value="Ank_2"/>
    <property type="match status" value="1"/>
</dbReference>
<proteinExistence type="predicted"/>
<reference evidence="4" key="2">
    <citation type="submission" date="2023-03" db="EMBL/GenBank/DDBJ databases">
        <authorList>
            <person name="Inwood S.N."/>
            <person name="Skelly J.G."/>
            <person name="Guhlin J."/>
            <person name="Harrop T.W.R."/>
            <person name="Goldson S.G."/>
            <person name="Dearden P.K."/>
        </authorList>
    </citation>
    <scope>NUCLEOTIDE SEQUENCE</scope>
    <source>
        <strain evidence="4">Lincoln</strain>
        <tissue evidence="4">Whole body</tissue>
    </source>
</reference>
<dbReference type="Gene3D" id="1.25.40.20">
    <property type="entry name" value="Ankyrin repeat-containing domain"/>
    <property type="match status" value="1"/>
</dbReference>
<dbReference type="PANTHER" id="PTHR24126">
    <property type="entry name" value="ANKYRIN REPEAT, PH AND SEC7 DOMAIN CONTAINING PROTEIN SECG-RELATED"/>
    <property type="match status" value="1"/>
</dbReference>
<dbReference type="AlphaFoldDB" id="A0AA39KNN8"/>
<dbReference type="PROSITE" id="PS50297">
    <property type="entry name" value="ANK_REP_REGION"/>
    <property type="match status" value="2"/>
</dbReference>
<dbReference type="InterPro" id="IPR036770">
    <property type="entry name" value="Ankyrin_rpt-contain_sf"/>
</dbReference>
<dbReference type="Proteomes" id="UP001168972">
    <property type="component" value="Unassembled WGS sequence"/>
</dbReference>
<dbReference type="SUPFAM" id="SSF48403">
    <property type="entry name" value="Ankyrin repeat"/>
    <property type="match status" value="1"/>
</dbReference>
<feature type="repeat" description="ANK" evidence="3">
    <location>
        <begin position="102"/>
        <end position="131"/>
    </location>
</feature>
<sequence>MINNLDFTLLETAIHNEDLKKVRDLLANGANAKSKSKWNGESLLHITSNVEIAKELLSHGVYIDTSNKYGETPLDTAVKRKNLKLVKELLKHRATVNTTNNKGNTPLNIAIKSRFKNLTLIKILLEHGADIYKGEVSYTRHYTDPGRPLDNAINDRICAKMLIRYHLLNNFKRDIDIFIELDRYKDRPIFDELSNYSYDCACEIVQMKTYEVNNNLSLFELIMMKHFNKPCNLQLYWKLKKLDDEIFKSYPIYYEIIMDKLKPFKQKIYLLNKLSRIQIYVGIDMLNSDDKKDKVILDPDSSYNTADYLSNNDLKNLIIAFDQSQLDSLNNTREKSIQFDRASTSYDHIDKRIKLE</sequence>
<keyword evidence="2 3" id="KW-0040">ANK repeat</keyword>
<dbReference type="PANTHER" id="PTHR24126:SF14">
    <property type="entry name" value="ANK_REP_REGION DOMAIN-CONTAINING PROTEIN"/>
    <property type="match status" value="1"/>
</dbReference>
<gene>
    <name evidence="4" type="ORF">PV327_001812</name>
</gene>
<name>A0AA39KNN8_MICHY</name>
<reference evidence="4" key="1">
    <citation type="journal article" date="2023" name="bioRxiv">
        <title>Scaffold-level genome assemblies of two parasitoid biocontrol wasps reveal the parthenogenesis mechanism and an associated novel virus.</title>
        <authorList>
            <person name="Inwood S."/>
            <person name="Skelly J."/>
            <person name="Guhlin J."/>
            <person name="Harrop T."/>
            <person name="Goldson S."/>
            <person name="Dearden P."/>
        </authorList>
    </citation>
    <scope>NUCLEOTIDE SEQUENCE</scope>
    <source>
        <strain evidence="4">Lincoln</strain>
        <tissue evidence="4">Whole body</tissue>
    </source>
</reference>
<keyword evidence="5" id="KW-1185">Reference proteome</keyword>
<keyword evidence="1" id="KW-0677">Repeat</keyword>
<dbReference type="PROSITE" id="PS50088">
    <property type="entry name" value="ANK_REPEAT"/>
    <property type="match status" value="2"/>
</dbReference>
<feature type="repeat" description="ANK" evidence="3">
    <location>
        <begin position="69"/>
        <end position="101"/>
    </location>
</feature>
<organism evidence="4 5">
    <name type="scientific">Microctonus hyperodae</name>
    <name type="common">Parasitoid wasp</name>
    <dbReference type="NCBI Taxonomy" id="165561"/>
    <lineage>
        <taxon>Eukaryota</taxon>
        <taxon>Metazoa</taxon>
        <taxon>Ecdysozoa</taxon>
        <taxon>Arthropoda</taxon>
        <taxon>Hexapoda</taxon>
        <taxon>Insecta</taxon>
        <taxon>Pterygota</taxon>
        <taxon>Neoptera</taxon>
        <taxon>Endopterygota</taxon>
        <taxon>Hymenoptera</taxon>
        <taxon>Apocrita</taxon>
        <taxon>Ichneumonoidea</taxon>
        <taxon>Braconidae</taxon>
        <taxon>Euphorinae</taxon>
        <taxon>Microctonus</taxon>
    </lineage>
</organism>
<protein>
    <recommendedName>
        <fullName evidence="6">Ankyrin repeat protein</fullName>
    </recommendedName>
</protein>